<gene>
    <name evidence="4" type="ORF">HMPREF9456_02720</name>
</gene>
<evidence type="ECO:0000259" key="2">
    <source>
        <dbReference type="Pfam" id="PF04773"/>
    </source>
</evidence>
<dbReference type="STRING" id="742767.HMPREF9456_02720"/>
<dbReference type="InterPro" id="IPR012373">
    <property type="entry name" value="Ferrdict_sens_TM"/>
</dbReference>
<dbReference type="eggNOG" id="COG3712">
    <property type="taxonomic scope" value="Bacteria"/>
</dbReference>
<dbReference type="InterPro" id="IPR032508">
    <property type="entry name" value="FecR_C"/>
</dbReference>
<keyword evidence="1" id="KW-1133">Transmembrane helix</keyword>
<dbReference type="Proteomes" id="UP000006420">
    <property type="component" value="Unassembled WGS sequence"/>
</dbReference>
<feature type="transmembrane region" description="Helical" evidence="1">
    <location>
        <begin position="80"/>
        <end position="100"/>
    </location>
</feature>
<evidence type="ECO:0000259" key="3">
    <source>
        <dbReference type="Pfam" id="PF16344"/>
    </source>
</evidence>
<dbReference type="GO" id="GO:0016989">
    <property type="term" value="F:sigma factor antagonist activity"/>
    <property type="evidence" value="ECO:0007669"/>
    <property type="project" value="TreeGrafter"/>
</dbReference>
<dbReference type="PANTHER" id="PTHR30273:SF2">
    <property type="entry name" value="PROTEIN FECR"/>
    <property type="match status" value="1"/>
</dbReference>
<dbReference type="PANTHER" id="PTHR30273">
    <property type="entry name" value="PERIPLASMIC SIGNAL SENSOR AND SIGMA FACTOR ACTIVATOR FECR-RELATED"/>
    <property type="match status" value="1"/>
</dbReference>
<dbReference type="AlphaFoldDB" id="F8X341"/>
<feature type="domain" description="Protein FecR C-terminal" evidence="3">
    <location>
        <begin position="253"/>
        <end position="322"/>
    </location>
</feature>
<evidence type="ECO:0008006" key="6">
    <source>
        <dbReference type="Google" id="ProtNLM"/>
    </source>
</evidence>
<evidence type="ECO:0000313" key="5">
    <source>
        <dbReference type="Proteomes" id="UP000006420"/>
    </source>
</evidence>
<organism evidence="4 5">
    <name type="scientific">Dysgonomonas mossii DSM 22836</name>
    <dbReference type="NCBI Taxonomy" id="742767"/>
    <lineage>
        <taxon>Bacteria</taxon>
        <taxon>Pseudomonadati</taxon>
        <taxon>Bacteroidota</taxon>
        <taxon>Bacteroidia</taxon>
        <taxon>Bacteroidales</taxon>
        <taxon>Dysgonomonadaceae</taxon>
        <taxon>Dysgonomonas</taxon>
    </lineage>
</organism>
<protein>
    <recommendedName>
        <fullName evidence="6">FecR protein domain-containing protein</fullName>
    </recommendedName>
</protein>
<dbReference type="InterPro" id="IPR006860">
    <property type="entry name" value="FecR"/>
</dbReference>
<name>F8X341_9BACT</name>
<reference evidence="4 5" key="1">
    <citation type="submission" date="2011-04" db="EMBL/GenBank/DDBJ databases">
        <title>The Genome Sequence of Dysgonomonas mossii DSM 22836.</title>
        <authorList>
            <consortium name="The Broad Institute Genome Sequencing Platform"/>
            <person name="Earl A."/>
            <person name="Ward D."/>
            <person name="Feldgarden M."/>
            <person name="Gevers D."/>
            <person name="Pudlo N."/>
            <person name="Martens E."/>
            <person name="Allen-Vercoe E."/>
            <person name="Young S.K."/>
            <person name="Zeng Q."/>
            <person name="Gargeya S."/>
            <person name="Fitzgerald M."/>
            <person name="Haas B."/>
            <person name="Abouelleil A."/>
            <person name="Alvarado L."/>
            <person name="Arachchi H.M."/>
            <person name="Berlin A."/>
            <person name="Brown A."/>
            <person name="Chapman S.B."/>
            <person name="Chen Z."/>
            <person name="Dunbar C."/>
            <person name="Freedman E."/>
            <person name="Gearin G."/>
            <person name="Gellesch M."/>
            <person name="Goldberg J."/>
            <person name="Griggs A."/>
            <person name="Gujja S."/>
            <person name="Heiman D."/>
            <person name="Howarth C."/>
            <person name="Larson L."/>
            <person name="Lui A."/>
            <person name="MacDonald P.J.P."/>
            <person name="Mehta T."/>
            <person name="Montmayeur A."/>
            <person name="Murphy C."/>
            <person name="Neiman D."/>
            <person name="Pearson M."/>
            <person name="Priest M."/>
            <person name="Roberts A."/>
            <person name="Saif S."/>
            <person name="Shea T."/>
            <person name="Shenoy N."/>
            <person name="Sisk P."/>
            <person name="Stolte C."/>
            <person name="Sykes S."/>
            <person name="Yandava C."/>
            <person name="Wortman J."/>
            <person name="Nusbaum C."/>
            <person name="Birren B."/>
        </authorList>
    </citation>
    <scope>NUCLEOTIDE SEQUENCE [LARGE SCALE GENOMIC DNA]</scope>
    <source>
        <strain evidence="4 5">DSM 22836</strain>
    </source>
</reference>
<dbReference type="GeneID" id="78083344"/>
<dbReference type="Pfam" id="PF16344">
    <property type="entry name" value="FecR_C"/>
    <property type="match status" value="1"/>
</dbReference>
<dbReference type="Pfam" id="PF04773">
    <property type="entry name" value="FecR"/>
    <property type="match status" value="1"/>
</dbReference>
<keyword evidence="1" id="KW-0812">Transmembrane</keyword>
<accession>F8X341</accession>
<feature type="domain" description="FecR protein" evidence="2">
    <location>
        <begin position="119"/>
        <end position="207"/>
    </location>
</feature>
<comment type="caution">
    <text evidence="4">The sequence shown here is derived from an EMBL/GenBank/DDBJ whole genome shotgun (WGS) entry which is preliminary data.</text>
</comment>
<keyword evidence="1" id="KW-0472">Membrane</keyword>
<keyword evidence="5" id="KW-1185">Reference proteome</keyword>
<evidence type="ECO:0000256" key="1">
    <source>
        <dbReference type="SAM" id="Phobius"/>
    </source>
</evidence>
<dbReference type="OrthoDB" id="783402at2"/>
<evidence type="ECO:0000313" key="4">
    <source>
        <dbReference type="EMBL" id="EGK05519.1"/>
    </source>
</evidence>
<dbReference type="PIRSF" id="PIRSF018266">
    <property type="entry name" value="FecR"/>
    <property type="match status" value="1"/>
</dbReference>
<dbReference type="Gene3D" id="3.55.50.30">
    <property type="match status" value="1"/>
</dbReference>
<sequence>MNKYRNKVFELFTNKENTKISVSDFHRWLISEENKTEKENALYHLWNEPNNITEENSRIAYASHLVRKEKTQKRTKQFTIWRYAVAAAIILCCITVYSLLGNKHENSDLNIVEHYSKIGEINKIRLPDGTVVETNSNSILIYPKEFGNGNRTVYLSGEANFKVVKNANKPFIVKSNGFAVTALGTEFNVSSYPNDNQFKATLISGSIKVGQENINSEQVLKINEQFSYNRETKEQSKTTIDVDDETAWQRGELAFRGATIQEIIKVLERNYNIAFHYKSNKAIEDKYNFRFKKDTSLKNVLEVIKNVADNFEYKLTDEVCYINIK</sequence>
<dbReference type="Gene3D" id="2.60.120.1440">
    <property type="match status" value="1"/>
</dbReference>
<dbReference type="HOGENOM" id="CLU_050192_2_2_10"/>
<proteinExistence type="predicted"/>
<dbReference type="EMBL" id="ADLW01000014">
    <property type="protein sequence ID" value="EGK05519.1"/>
    <property type="molecule type" value="Genomic_DNA"/>
</dbReference>
<dbReference type="RefSeq" id="WP_006844085.1">
    <property type="nucleotide sequence ID" value="NZ_AQWJ01000004.1"/>
</dbReference>